<dbReference type="PROSITE" id="PS50112">
    <property type="entry name" value="PAS"/>
    <property type="match status" value="1"/>
</dbReference>
<evidence type="ECO:0000256" key="3">
    <source>
        <dbReference type="ARBA" id="ARBA00023015"/>
    </source>
</evidence>
<name>A0A5C0VI75_9SPHI</name>
<dbReference type="GO" id="GO:0032993">
    <property type="term" value="C:protein-DNA complex"/>
    <property type="evidence" value="ECO:0007669"/>
    <property type="project" value="TreeGrafter"/>
</dbReference>
<protein>
    <submittedName>
        <fullName evidence="9">Response regulator</fullName>
    </submittedName>
</protein>
<dbReference type="SUPFAM" id="SSF55785">
    <property type="entry name" value="PYP-like sensor domain (PAS domain)"/>
    <property type="match status" value="1"/>
</dbReference>
<keyword evidence="1 6" id="KW-0597">Phosphoprotein</keyword>
<reference evidence="9 10" key="1">
    <citation type="submission" date="2019-08" db="EMBL/GenBank/DDBJ databases">
        <title>Pedobacter sp. nov., isolated from Han river, South Korea.</title>
        <authorList>
            <person name="Lee D.-H."/>
            <person name="Kim Y.-S."/>
            <person name="Hwang E.-M."/>
            <person name="Le Tran T.C."/>
            <person name="Cha C.-J."/>
        </authorList>
    </citation>
    <scope>NUCLEOTIDE SEQUENCE [LARGE SCALE GENOMIC DNA]</scope>
    <source>
        <strain evidence="9 10">CJ43</strain>
    </source>
</reference>
<evidence type="ECO:0000256" key="5">
    <source>
        <dbReference type="ARBA" id="ARBA00023163"/>
    </source>
</evidence>
<dbReference type="GO" id="GO:0006355">
    <property type="term" value="P:regulation of DNA-templated transcription"/>
    <property type="evidence" value="ECO:0007669"/>
    <property type="project" value="TreeGrafter"/>
</dbReference>
<dbReference type="PANTHER" id="PTHR48111:SF1">
    <property type="entry name" value="TWO-COMPONENT RESPONSE REGULATOR ORR33"/>
    <property type="match status" value="1"/>
</dbReference>
<feature type="domain" description="PAS" evidence="8">
    <location>
        <begin position="136"/>
        <end position="178"/>
    </location>
</feature>
<dbReference type="NCBIfam" id="TIGR00229">
    <property type="entry name" value="sensory_box"/>
    <property type="match status" value="1"/>
</dbReference>
<dbReference type="GO" id="GO:0005829">
    <property type="term" value="C:cytosol"/>
    <property type="evidence" value="ECO:0007669"/>
    <property type="project" value="TreeGrafter"/>
</dbReference>
<dbReference type="CDD" id="cd00130">
    <property type="entry name" value="PAS"/>
    <property type="match status" value="1"/>
</dbReference>
<dbReference type="GO" id="GO:0000976">
    <property type="term" value="F:transcription cis-regulatory region binding"/>
    <property type="evidence" value="ECO:0007669"/>
    <property type="project" value="TreeGrafter"/>
</dbReference>
<dbReference type="RefSeq" id="WP_149075180.1">
    <property type="nucleotide sequence ID" value="NZ_CP043329.1"/>
</dbReference>
<dbReference type="Gene3D" id="3.40.50.2300">
    <property type="match status" value="1"/>
</dbReference>
<keyword evidence="10" id="KW-1185">Reference proteome</keyword>
<keyword evidence="5" id="KW-0804">Transcription</keyword>
<evidence type="ECO:0000259" key="7">
    <source>
        <dbReference type="PROSITE" id="PS50110"/>
    </source>
</evidence>
<dbReference type="Pfam" id="PF00072">
    <property type="entry name" value="Response_reg"/>
    <property type="match status" value="1"/>
</dbReference>
<gene>
    <name evidence="9" type="ORF">FYC62_12530</name>
</gene>
<dbReference type="GO" id="GO:0000156">
    <property type="term" value="F:phosphorelay response regulator activity"/>
    <property type="evidence" value="ECO:0007669"/>
    <property type="project" value="TreeGrafter"/>
</dbReference>
<dbReference type="InterPro" id="IPR039420">
    <property type="entry name" value="WalR-like"/>
</dbReference>
<evidence type="ECO:0000313" key="9">
    <source>
        <dbReference type="EMBL" id="QEK52385.1"/>
    </source>
</evidence>
<evidence type="ECO:0000256" key="4">
    <source>
        <dbReference type="ARBA" id="ARBA00023125"/>
    </source>
</evidence>
<dbReference type="CDD" id="cd00156">
    <property type="entry name" value="REC"/>
    <property type="match status" value="1"/>
</dbReference>
<dbReference type="InterPro" id="IPR011006">
    <property type="entry name" value="CheY-like_superfamily"/>
</dbReference>
<keyword evidence="4" id="KW-0238">DNA-binding</keyword>
<sequence>MKPVKVLLIDDDEDDYILTKEIFSDIPQKEKYQLSWINNYEEGINAMLKSHYDIYLVDYRLGKYTGIDLLKEAIKSNVGEPIIILTGKGDSKVDDEALQIGAADYLIKDKIDPYTIERSIRYALKHTLTLKALKESENKFKIIFERSKEPFVIIDSFGAIRDINEAGLRFFKYTREELELIKGVDLYVNRKDNAQFVQQMDEKGSVNDFETQLITKEKEVRTVAISAFLQIDQHATQELYYCIIHDITNRKKKKKLL</sequence>
<dbReference type="Gene3D" id="3.30.450.20">
    <property type="entry name" value="PAS domain"/>
    <property type="match status" value="1"/>
</dbReference>
<evidence type="ECO:0000256" key="6">
    <source>
        <dbReference type="PROSITE-ProRule" id="PRU00169"/>
    </source>
</evidence>
<organism evidence="9 10">
    <name type="scientific">Pedobacter aquae</name>
    <dbReference type="NCBI Taxonomy" id="2605747"/>
    <lineage>
        <taxon>Bacteria</taxon>
        <taxon>Pseudomonadati</taxon>
        <taxon>Bacteroidota</taxon>
        <taxon>Sphingobacteriia</taxon>
        <taxon>Sphingobacteriales</taxon>
        <taxon>Sphingobacteriaceae</taxon>
        <taxon>Pedobacter</taxon>
    </lineage>
</organism>
<dbReference type="KEGG" id="pej:FYC62_12530"/>
<dbReference type="InterPro" id="IPR001789">
    <property type="entry name" value="Sig_transdc_resp-reg_receiver"/>
</dbReference>
<evidence type="ECO:0000256" key="2">
    <source>
        <dbReference type="ARBA" id="ARBA00023012"/>
    </source>
</evidence>
<dbReference type="PANTHER" id="PTHR48111">
    <property type="entry name" value="REGULATOR OF RPOS"/>
    <property type="match status" value="1"/>
</dbReference>
<dbReference type="Proteomes" id="UP000323653">
    <property type="component" value="Chromosome"/>
</dbReference>
<accession>A0A5C0VI75</accession>
<evidence type="ECO:0000259" key="8">
    <source>
        <dbReference type="PROSITE" id="PS50112"/>
    </source>
</evidence>
<proteinExistence type="predicted"/>
<keyword evidence="3" id="KW-0805">Transcription regulation</keyword>
<feature type="modified residue" description="4-aspartylphosphate" evidence="6">
    <location>
        <position position="58"/>
    </location>
</feature>
<evidence type="ECO:0000256" key="1">
    <source>
        <dbReference type="ARBA" id="ARBA00022553"/>
    </source>
</evidence>
<dbReference type="InterPro" id="IPR000014">
    <property type="entry name" value="PAS"/>
</dbReference>
<dbReference type="SMART" id="SM00091">
    <property type="entry name" value="PAS"/>
    <property type="match status" value="1"/>
</dbReference>
<dbReference type="InterPro" id="IPR035965">
    <property type="entry name" value="PAS-like_dom_sf"/>
</dbReference>
<dbReference type="Pfam" id="PF13426">
    <property type="entry name" value="PAS_9"/>
    <property type="match status" value="1"/>
</dbReference>
<dbReference type="SMART" id="SM00448">
    <property type="entry name" value="REC"/>
    <property type="match status" value="1"/>
</dbReference>
<evidence type="ECO:0000313" key="10">
    <source>
        <dbReference type="Proteomes" id="UP000323653"/>
    </source>
</evidence>
<dbReference type="EMBL" id="CP043329">
    <property type="protein sequence ID" value="QEK52385.1"/>
    <property type="molecule type" value="Genomic_DNA"/>
</dbReference>
<dbReference type="AlphaFoldDB" id="A0A5C0VI75"/>
<feature type="domain" description="Response regulatory" evidence="7">
    <location>
        <begin position="5"/>
        <end position="123"/>
    </location>
</feature>
<keyword evidence="2" id="KW-0902">Two-component regulatory system</keyword>
<dbReference type="PROSITE" id="PS50110">
    <property type="entry name" value="RESPONSE_REGULATORY"/>
    <property type="match status" value="1"/>
</dbReference>
<dbReference type="SUPFAM" id="SSF52172">
    <property type="entry name" value="CheY-like"/>
    <property type="match status" value="1"/>
</dbReference>